<dbReference type="Proteomes" id="UP000326354">
    <property type="component" value="Chromosome"/>
</dbReference>
<protein>
    <submittedName>
        <fullName evidence="1">Uncharacterized protein</fullName>
    </submittedName>
</protein>
<organism evidence="1 2">
    <name type="scientific">Uabimicrobium amorphum</name>
    <dbReference type="NCBI Taxonomy" id="2596890"/>
    <lineage>
        <taxon>Bacteria</taxon>
        <taxon>Pseudomonadati</taxon>
        <taxon>Planctomycetota</taxon>
        <taxon>Candidatus Uabimicrobiia</taxon>
        <taxon>Candidatus Uabimicrobiales</taxon>
        <taxon>Candidatus Uabimicrobiaceae</taxon>
        <taxon>Candidatus Uabimicrobium</taxon>
    </lineage>
</organism>
<dbReference type="AlphaFoldDB" id="A0A5S9IM87"/>
<dbReference type="KEGG" id="uam:UABAM_02381"/>
<reference evidence="1 2" key="1">
    <citation type="submission" date="2019-08" db="EMBL/GenBank/DDBJ databases">
        <title>Complete genome sequence of Candidatus Uab amorphum.</title>
        <authorList>
            <person name="Shiratori T."/>
            <person name="Suzuki S."/>
            <person name="Kakizawa Y."/>
            <person name="Ishida K."/>
        </authorList>
    </citation>
    <scope>NUCLEOTIDE SEQUENCE [LARGE SCALE GENOMIC DNA]</scope>
    <source>
        <strain evidence="1 2">SRT547</strain>
    </source>
</reference>
<proteinExistence type="predicted"/>
<dbReference type="EMBL" id="AP019860">
    <property type="protein sequence ID" value="BBM84026.1"/>
    <property type="molecule type" value="Genomic_DNA"/>
</dbReference>
<keyword evidence="2" id="KW-1185">Reference proteome</keyword>
<dbReference type="RefSeq" id="WP_151968205.1">
    <property type="nucleotide sequence ID" value="NZ_AP019860.1"/>
</dbReference>
<gene>
    <name evidence="1" type="ORF">UABAM_02381</name>
</gene>
<sequence length="722" mass="84885">MNWKTIANQKCEQPFVKFWFRLADLPEKKIKWIANAEDLTRLFYEIDTNRNIDSEVLRFVAHYVYHQDMVIFQQNLPQILKNHNINTTSSMKELVNFMQDLSPQKIKNVAIQLQVKEDSEKAQPVNVEIQSQEDDFISFDLRQPDEEIDTLETCEFEIEKSSNLAQTLRNALSNTERYKKAAHSTRKWLQNGTQKSWRWLKKRKFFQPEISKISLWTWNKCKKGQNWLFYQQEIYVRIPKKKPFTGYAAILTHKRLKIKLAISKNRRKGLIDCNSGDFLRTIKGMLQSSKLETPQREILTQMKDSLLIRQKMLTQPETIFDIINYGEKTFAKILLSLSQITNKRKINRQIYQYLLLQVEPLLIEHHTDFRRELQKTAHLQGLKNLLKKYPLKRLSIIDKYKELRIIYKVKCITREYEKTPHKLVAILNLYLGTTGETNIRKVLPKILHTNDINLRVINALYGDRYLEDLLKTLKELQKQTQCKNIAQPLEQIINSFLSNKKFSFSEFKSSLNFVPGKLQSRITALVRRKLQEQLTVHVNNILVQEGRYIRRYNDLLAHLLLPQYEGANLVIYGVAPQNIAQRIKGITYQEKTIDRAIQHAFSELKIPKDLVILIKKAKSAQQLAQQKDLPNCIRILEKIHNMLQKQEPINLRKAIISLFKQHGNVNFSTSSKTITGYTIAHNLSRFFNDHTVEKLSIPDEINPTVYDRLNSIMEKSGRLQKL</sequence>
<accession>A0A5S9IM87</accession>
<evidence type="ECO:0000313" key="2">
    <source>
        <dbReference type="Proteomes" id="UP000326354"/>
    </source>
</evidence>
<evidence type="ECO:0000313" key="1">
    <source>
        <dbReference type="EMBL" id="BBM84026.1"/>
    </source>
</evidence>
<name>A0A5S9IM87_UABAM</name>